<evidence type="ECO:0000256" key="1">
    <source>
        <dbReference type="SAM" id="Phobius"/>
    </source>
</evidence>
<dbReference type="InParanoid" id="A0A140L183"/>
<evidence type="ECO:0000313" key="3">
    <source>
        <dbReference type="EMBL" id="KXG74308.1"/>
    </source>
</evidence>
<proteinExistence type="predicted"/>
<evidence type="ECO:0000313" key="4">
    <source>
        <dbReference type="Proteomes" id="UP000070427"/>
    </source>
</evidence>
<accession>A0A140L183</accession>
<keyword evidence="1" id="KW-0812">Transmembrane</keyword>
<reference evidence="3 4" key="1">
    <citation type="submission" date="2015-12" db="EMBL/GenBank/DDBJ databases">
        <title>Draft genome sequnece of Fervidicola ferrireducens strain Y170.</title>
        <authorList>
            <person name="Patel B.K."/>
        </authorList>
    </citation>
    <scope>NUCLEOTIDE SEQUENCE [LARGE SCALE GENOMIC DNA]</scope>
    <source>
        <strain evidence="3 4">Y170</strain>
    </source>
</reference>
<feature type="domain" description="Putative Flp pilus-assembly TadG-like N-terminal" evidence="2">
    <location>
        <begin position="13"/>
        <end position="60"/>
    </location>
</feature>
<dbReference type="Pfam" id="PF13400">
    <property type="entry name" value="Tad"/>
    <property type="match status" value="1"/>
</dbReference>
<organism evidence="3 4">
    <name type="scientific">Fervidicola ferrireducens</name>
    <dbReference type="NCBI Taxonomy" id="520764"/>
    <lineage>
        <taxon>Bacteria</taxon>
        <taxon>Bacillati</taxon>
        <taxon>Bacillota</taxon>
        <taxon>Clostridia</taxon>
        <taxon>Thermosediminibacterales</taxon>
        <taxon>Thermosediminibacteraceae</taxon>
        <taxon>Fervidicola</taxon>
    </lineage>
</organism>
<evidence type="ECO:0000259" key="2">
    <source>
        <dbReference type="Pfam" id="PF13400"/>
    </source>
</evidence>
<keyword evidence="4" id="KW-1185">Reference proteome</keyword>
<dbReference type="Proteomes" id="UP000070427">
    <property type="component" value="Unassembled WGS sequence"/>
</dbReference>
<comment type="caution">
    <text evidence="3">The sequence shown here is derived from an EMBL/GenBank/DDBJ whole genome shotgun (WGS) entry which is preliminary data.</text>
</comment>
<feature type="transmembrane region" description="Helical" evidence="1">
    <location>
        <begin position="12"/>
        <end position="34"/>
    </location>
</feature>
<name>A0A140L183_9FIRM</name>
<dbReference type="EMBL" id="LOED01000053">
    <property type="protein sequence ID" value="KXG74308.1"/>
    <property type="molecule type" value="Genomic_DNA"/>
</dbReference>
<protein>
    <recommendedName>
        <fullName evidence="2">Putative Flp pilus-assembly TadG-like N-terminal domain-containing protein</fullName>
    </recommendedName>
</protein>
<dbReference type="InterPro" id="IPR028087">
    <property type="entry name" value="Tad_N"/>
</dbReference>
<dbReference type="RefSeq" id="WP_066355420.1">
    <property type="nucleotide sequence ID" value="NZ_LOED01000053.1"/>
</dbReference>
<dbReference type="AlphaFoldDB" id="A0A140L183"/>
<gene>
    <name evidence="3" type="ORF">AN618_23540</name>
</gene>
<sequence length="157" mass="17137">MCGIIRKIKREDGFALVLVAGVIAVFLLLLGFGLDMGRTWLYSGGLQNAIDAAALAGAAAAYVRMEVDGLGNVYSQELLLDPFVAETESKNVFYANAARLNLDDKKSTQLESVEVKVDQNRVTVTAKMRVKMYLLQLAGYQYMTITKSSTAECILSN</sequence>
<keyword evidence="1" id="KW-0472">Membrane</keyword>
<dbReference type="STRING" id="520764.AN618_23540"/>
<keyword evidence="1" id="KW-1133">Transmembrane helix</keyword>